<dbReference type="Gene3D" id="1.10.287.770">
    <property type="entry name" value="YojJ-like"/>
    <property type="match status" value="1"/>
</dbReference>
<sequence length="594" mass="69487">MLVTKKLSRGVLLSKLFWRRFCPNCRKRRKNGANLNEESERRNSSNSRLEKCWSRKLSMETQKTKKEALILGKPIKEWAFWIIVAFLASLTIKDIVNLVTEYCKHPKKSDMSVRFNETMKMPNITFCMSREQAWSHFKLNSTENKQLWDKTIATQLANMTKKEDFLSKQWDYRIVMETYNLISTLTSMERETTAHGTVASIEKYNTQSRLEEIRKLSKFWLEEIQKRQVNFEEFVQKVGKETLRRSLQRFQRTTYDEDEVISTQLKITWLSQVQLCFQPTFDEANYKTIDDQGQFFVMSLSHNAENLDGEQIDCMTADFHGRPSSTSRFMGSKGITKDGFTDELCLGMMHETTVDVKARYKMLPNKEEGTACADLEDDNADTEWDCHLRCRLEFIRNLCQCTAPTLSYLIGPDKEEKELKEWPICDYEKCKVNVQGRNYSDEDCTKKCFRSCDQIRYNIDHERKGKSMRPDLTTVVLKWDSFEYLTMEQDWVWSVTTFIAALGGSIGMWLGLSILSLIQGSTYLLTYIEQRVAKRKINKMEENEQETPPTKPPKNHLEDNKRKYSKTSTTTSLEENKLAANPFASPFNKKTNQK</sequence>
<organism evidence="16 17">
    <name type="scientific">Meloidogyne enterolobii</name>
    <name type="common">Root-knot nematode worm</name>
    <name type="synonym">Meloidogyne mayaguensis</name>
    <dbReference type="NCBI Taxonomy" id="390850"/>
    <lineage>
        <taxon>Eukaryota</taxon>
        <taxon>Metazoa</taxon>
        <taxon>Ecdysozoa</taxon>
        <taxon>Nematoda</taxon>
        <taxon>Chromadorea</taxon>
        <taxon>Rhabditida</taxon>
        <taxon>Tylenchina</taxon>
        <taxon>Tylenchomorpha</taxon>
        <taxon>Tylenchoidea</taxon>
        <taxon>Meloidogynidae</taxon>
        <taxon>Meloidogyninae</taxon>
        <taxon>Meloidogyne</taxon>
    </lineage>
</organism>
<comment type="caution">
    <text evidence="16">The sequence shown here is derived from an EMBL/GenBank/DDBJ whole genome shotgun (WGS) entry which is preliminary data.</text>
</comment>
<gene>
    <name evidence="16" type="ORF">MENT_LOCUS9110</name>
</gene>
<dbReference type="GO" id="GO:0015280">
    <property type="term" value="F:ligand-gated sodium channel activity"/>
    <property type="evidence" value="ECO:0007669"/>
    <property type="project" value="TreeGrafter"/>
</dbReference>
<evidence type="ECO:0000256" key="6">
    <source>
        <dbReference type="ARBA" id="ARBA00022989"/>
    </source>
</evidence>
<name>A0A6V7U8M0_MELEN</name>
<dbReference type="PANTHER" id="PTHR11690:SF227">
    <property type="entry name" value="AMILORIDE-SENSITIVE SODIUM CHANNEL"/>
    <property type="match status" value="1"/>
</dbReference>
<keyword evidence="7" id="KW-0915">Sodium</keyword>
<dbReference type="Pfam" id="PF00858">
    <property type="entry name" value="ASC"/>
    <property type="match status" value="1"/>
</dbReference>
<keyword evidence="5 13" id="KW-0812">Transmembrane</keyword>
<evidence type="ECO:0000256" key="5">
    <source>
        <dbReference type="ARBA" id="ARBA00022692"/>
    </source>
</evidence>
<comment type="subcellular location">
    <subcellularLocation>
        <location evidence="1">Membrane</location>
        <topology evidence="1">Multi-pass membrane protein</topology>
    </subcellularLocation>
</comment>
<evidence type="ECO:0000256" key="15">
    <source>
        <dbReference type="SAM" id="Phobius"/>
    </source>
</evidence>
<feature type="region of interest" description="Disordered" evidence="14">
    <location>
        <begin position="539"/>
        <end position="594"/>
    </location>
</feature>
<dbReference type="AlphaFoldDB" id="A0A6V7U8M0"/>
<evidence type="ECO:0000256" key="12">
    <source>
        <dbReference type="ARBA" id="ARBA00023303"/>
    </source>
</evidence>
<evidence type="ECO:0000256" key="11">
    <source>
        <dbReference type="ARBA" id="ARBA00023201"/>
    </source>
</evidence>
<evidence type="ECO:0000313" key="16">
    <source>
        <dbReference type="EMBL" id="CAD2147840.1"/>
    </source>
</evidence>
<dbReference type="OrthoDB" id="6502088at2759"/>
<keyword evidence="4 13" id="KW-0894">Sodium channel</keyword>
<dbReference type="Proteomes" id="UP000580250">
    <property type="component" value="Unassembled WGS sequence"/>
</dbReference>
<evidence type="ECO:0000256" key="2">
    <source>
        <dbReference type="ARBA" id="ARBA00007193"/>
    </source>
</evidence>
<evidence type="ECO:0000256" key="1">
    <source>
        <dbReference type="ARBA" id="ARBA00004141"/>
    </source>
</evidence>
<keyword evidence="3 13" id="KW-0813">Transport</keyword>
<comment type="similarity">
    <text evidence="2 13">Belongs to the amiloride-sensitive sodium channel (TC 1.A.6) family.</text>
</comment>
<evidence type="ECO:0000256" key="3">
    <source>
        <dbReference type="ARBA" id="ARBA00022448"/>
    </source>
</evidence>
<evidence type="ECO:0000256" key="9">
    <source>
        <dbReference type="ARBA" id="ARBA00023136"/>
    </source>
</evidence>
<evidence type="ECO:0000256" key="13">
    <source>
        <dbReference type="RuleBase" id="RU000679"/>
    </source>
</evidence>
<accession>A0A6V7U8M0</accession>
<reference evidence="16 17" key="1">
    <citation type="submission" date="2020-08" db="EMBL/GenBank/DDBJ databases">
        <authorList>
            <person name="Koutsovoulos G."/>
            <person name="Danchin GJ E."/>
        </authorList>
    </citation>
    <scope>NUCLEOTIDE SEQUENCE [LARGE SCALE GENOMIC DNA]</scope>
</reference>
<evidence type="ECO:0000256" key="10">
    <source>
        <dbReference type="ARBA" id="ARBA00023180"/>
    </source>
</evidence>
<dbReference type="InterPro" id="IPR001873">
    <property type="entry name" value="ENaC"/>
</dbReference>
<evidence type="ECO:0000256" key="8">
    <source>
        <dbReference type="ARBA" id="ARBA00023065"/>
    </source>
</evidence>
<dbReference type="GO" id="GO:0005886">
    <property type="term" value="C:plasma membrane"/>
    <property type="evidence" value="ECO:0007669"/>
    <property type="project" value="TreeGrafter"/>
</dbReference>
<protein>
    <submittedName>
        <fullName evidence="16">Uncharacterized protein</fullName>
    </submittedName>
</protein>
<keyword evidence="8 13" id="KW-0406">Ion transport</keyword>
<keyword evidence="12 13" id="KW-0407">Ion channel</keyword>
<keyword evidence="11 13" id="KW-0739">Sodium transport</keyword>
<evidence type="ECO:0000256" key="14">
    <source>
        <dbReference type="SAM" id="MobiDB-lite"/>
    </source>
</evidence>
<dbReference type="PANTHER" id="PTHR11690">
    <property type="entry name" value="AMILORIDE-SENSITIVE SODIUM CHANNEL-RELATED"/>
    <property type="match status" value="1"/>
</dbReference>
<keyword evidence="10" id="KW-0325">Glycoprotein</keyword>
<evidence type="ECO:0000313" key="17">
    <source>
        <dbReference type="Proteomes" id="UP000580250"/>
    </source>
</evidence>
<feature type="transmembrane region" description="Helical" evidence="15">
    <location>
        <begin position="491"/>
        <end position="518"/>
    </location>
</feature>
<keyword evidence="9 15" id="KW-0472">Membrane</keyword>
<evidence type="ECO:0000256" key="7">
    <source>
        <dbReference type="ARBA" id="ARBA00023053"/>
    </source>
</evidence>
<dbReference type="EMBL" id="CAJEWN010000040">
    <property type="protein sequence ID" value="CAD2147840.1"/>
    <property type="molecule type" value="Genomic_DNA"/>
</dbReference>
<proteinExistence type="inferred from homology"/>
<keyword evidence="6 15" id="KW-1133">Transmembrane helix</keyword>
<evidence type="ECO:0000256" key="4">
    <source>
        <dbReference type="ARBA" id="ARBA00022461"/>
    </source>
</evidence>